<name>A0AAW1SXC7_9CHLO</name>
<dbReference type="Proteomes" id="UP001485043">
    <property type="component" value="Unassembled WGS sequence"/>
</dbReference>
<evidence type="ECO:0008006" key="4">
    <source>
        <dbReference type="Google" id="ProtNLM"/>
    </source>
</evidence>
<dbReference type="SUPFAM" id="SSF52833">
    <property type="entry name" value="Thioredoxin-like"/>
    <property type="match status" value="1"/>
</dbReference>
<reference evidence="2 3" key="1">
    <citation type="journal article" date="2024" name="Nat. Commun.">
        <title>Phylogenomics reveals the evolutionary origins of lichenization in chlorophyte algae.</title>
        <authorList>
            <person name="Puginier C."/>
            <person name="Libourel C."/>
            <person name="Otte J."/>
            <person name="Skaloud P."/>
            <person name="Haon M."/>
            <person name="Grisel S."/>
            <person name="Petersen M."/>
            <person name="Berrin J.G."/>
            <person name="Delaux P.M."/>
            <person name="Dal Grande F."/>
            <person name="Keller J."/>
        </authorList>
    </citation>
    <scope>NUCLEOTIDE SEQUENCE [LARGE SCALE GENOMIC DNA]</scope>
    <source>
        <strain evidence="2 3">SAG 2523</strain>
    </source>
</reference>
<keyword evidence="3" id="KW-1185">Reference proteome</keyword>
<dbReference type="InterPro" id="IPR036249">
    <property type="entry name" value="Thioredoxin-like_sf"/>
</dbReference>
<accession>A0AAW1SXC7</accession>
<dbReference type="InterPro" id="IPR044794">
    <property type="entry name" value="APRL5/7"/>
</dbReference>
<dbReference type="PANTHER" id="PTHR47126:SF3">
    <property type="entry name" value="5'-ADENYLYLSULFATE REDUCTASE-LIKE 5"/>
    <property type="match status" value="1"/>
</dbReference>
<dbReference type="Gene3D" id="3.40.30.10">
    <property type="entry name" value="Glutaredoxin"/>
    <property type="match status" value="1"/>
</dbReference>
<evidence type="ECO:0000313" key="3">
    <source>
        <dbReference type="Proteomes" id="UP001485043"/>
    </source>
</evidence>
<dbReference type="PANTHER" id="PTHR47126">
    <property type="entry name" value="5'-ADENYLYLSULFATE REDUCTASE-LIKE 7"/>
    <property type="match status" value="1"/>
</dbReference>
<protein>
    <recommendedName>
        <fullName evidence="4">Thioredoxin domain-containing protein</fullName>
    </recommendedName>
</protein>
<feature type="signal peptide" evidence="1">
    <location>
        <begin position="1"/>
        <end position="25"/>
    </location>
</feature>
<evidence type="ECO:0000313" key="2">
    <source>
        <dbReference type="EMBL" id="KAK9861645.1"/>
    </source>
</evidence>
<organism evidence="2 3">
    <name type="scientific">Apatococcus fuscideae</name>
    <dbReference type="NCBI Taxonomy" id="2026836"/>
    <lineage>
        <taxon>Eukaryota</taxon>
        <taxon>Viridiplantae</taxon>
        <taxon>Chlorophyta</taxon>
        <taxon>core chlorophytes</taxon>
        <taxon>Trebouxiophyceae</taxon>
        <taxon>Chlorellales</taxon>
        <taxon>Chlorellaceae</taxon>
        <taxon>Apatococcus</taxon>
    </lineage>
</organism>
<evidence type="ECO:0000256" key="1">
    <source>
        <dbReference type="SAM" id="SignalP"/>
    </source>
</evidence>
<comment type="caution">
    <text evidence="2">The sequence shown here is derived from an EMBL/GenBank/DDBJ whole genome shotgun (WGS) entry which is preliminary data.</text>
</comment>
<keyword evidence="1" id="KW-0732">Signal</keyword>
<gene>
    <name evidence="2" type="ORF">WJX84_012174</name>
</gene>
<sequence length="246" mass="27964">MSKESRSWASLRVLAVYFISLRAKADREPGVCVVDTLEQISPRTRWASNLKVVSSPEFKKNISNIITKQGTLPHRKQAVFAFHYASWCPFSREMRPVIDCLAKFYPRHQLDFLALEHSHWTASRLMLSHGVYRLPAIDVLDDVTAQESRILKYNGERSIEGLLDLLAQKLHIYPLADAAAAFEAKDEKGEPICEAVQARQLDTRDWRRLAANPWMFGALAVVLNAAVQVRTHGTMVVWWLLPTPSI</sequence>
<feature type="chain" id="PRO_5043463780" description="Thioredoxin domain-containing protein" evidence="1">
    <location>
        <begin position="26"/>
        <end position="246"/>
    </location>
</feature>
<proteinExistence type="predicted"/>
<dbReference type="EMBL" id="JALJOV010000723">
    <property type="protein sequence ID" value="KAK9861645.1"/>
    <property type="molecule type" value="Genomic_DNA"/>
</dbReference>
<dbReference type="AlphaFoldDB" id="A0AAW1SXC7"/>